<dbReference type="PANTHER" id="PTHR13464">
    <property type="entry name" value="TRANSCRIPTIONAL REGULATOR PROTEIN HCNGP"/>
    <property type="match status" value="1"/>
</dbReference>
<dbReference type="EMBL" id="KQ992022">
    <property type="protein sequence ID" value="KZV51085.1"/>
    <property type="molecule type" value="Genomic_DNA"/>
</dbReference>
<dbReference type="GO" id="GO:0005634">
    <property type="term" value="C:nucleus"/>
    <property type="evidence" value="ECO:0007669"/>
    <property type="project" value="TreeGrafter"/>
</dbReference>
<dbReference type="PANTHER" id="PTHR13464:SF0">
    <property type="entry name" value="SAP30-BINDING PROTEIN"/>
    <property type="match status" value="1"/>
</dbReference>
<feature type="compositionally biased region" description="Low complexity" evidence="1">
    <location>
        <begin position="165"/>
        <end position="181"/>
    </location>
</feature>
<feature type="region of interest" description="Disordered" evidence="1">
    <location>
        <begin position="318"/>
        <end position="343"/>
    </location>
</feature>
<reference evidence="2 3" key="1">
    <citation type="journal article" date="2015" name="Proc. Natl. Acad. Sci. U.S.A.">
        <title>The resurrection genome of Boea hygrometrica: A blueprint for survival of dehydration.</title>
        <authorList>
            <person name="Xiao L."/>
            <person name="Yang G."/>
            <person name="Zhang L."/>
            <person name="Yang X."/>
            <person name="Zhao S."/>
            <person name="Ji Z."/>
            <person name="Zhou Q."/>
            <person name="Hu M."/>
            <person name="Wang Y."/>
            <person name="Chen M."/>
            <person name="Xu Y."/>
            <person name="Jin H."/>
            <person name="Xiao X."/>
            <person name="Hu G."/>
            <person name="Bao F."/>
            <person name="Hu Y."/>
            <person name="Wan P."/>
            <person name="Li L."/>
            <person name="Deng X."/>
            <person name="Kuang T."/>
            <person name="Xiang C."/>
            <person name="Zhu J.K."/>
            <person name="Oliver M.J."/>
            <person name="He Y."/>
        </authorList>
    </citation>
    <scope>NUCLEOTIDE SEQUENCE [LARGE SCALE GENOMIC DNA]</scope>
    <source>
        <strain evidence="3">cv. XS01</strain>
    </source>
</reference>
<dbReference type="Proteomes" id="UP000250235">
    <property type="component" value="Unassembled WGS sequence"/>
</dbReference>
<feature type="compositionally biased region" description="Basic and acidic residues" evidence="1">
    <location>
        <begin position="318"/>
        <end position="328"/>
    </location>
</feature>
<dbReference type="GO" id="GO:0006355">
    <property type="term" value="P:regulation of DNA-templated transcription"/>
    <property type="evidence" value="ECO:0007669"/>
    <property type="project" value="InterPro"/>
</dbReference>
<protein>
    <recommendedName>
        <fullName evidence="4">SAP30-binding protein</fullName>
    </recommendedName>
</protein>
<proteinExistence type="predicted"/>
<accession>A0A2Z7CXL4</accession>
<keyword evidence="3" id="KW-1185">Reference proteome</keyword>
<evidence type="ECO:0000256" key="1">
    <source>
        <dbReference type="SAM" id="MobiDB-lite"/>
    </source>
</evidence>
<gene>
    <name evidence="2" type="ORF">F511_01877</name>
</gene>
<feature type="region of interest" description="Disordered" evidence="1">
    <location>
        <begin position="154"/>
        <end position="189"/>
    </location>
</feature>
<dbReference type="Pfam" id="PF07818">
    <property type="entry name" value="HCNGP"/>
    <property type="match status" value="1"/>
</dbReference>
<organism evidence="2 3">
    <name type="scientific">Dorcoceras hygrometricum</name>
    <dbReference type="NCBI Taxonomy" id="472368"/>
    <lineage>
        <taxon>Eukaryota</taxon>
        <taxon>Viridiplantae</taxon>
        <taxon>Streptophyta</taxon>
        <taxon>Embryophyta</taxon>
        <taxon>Tracheophyta</taxon>
        <taxon>Spermatophyta</taxon>
        <taxon>Magnoliopsida</taxon>
        <taxon>eudicotyledons</taxon>
        <taxon>Gunneridae</taxon>
        <taxon>Pentapetalae</taxon>
        <taxon>asterids</taxon>
        <taxon>lamiids</taxon>
        <taxon>Lamiales</taxon>
        <taxon>Gesneriaceae</taxon>
        <taxon>Didymocarpoideae</taxon>
        <taxon>Trichosporeae</taxon>
        <taxon>Loxocarpinae</taxon>
        <taxon>Dorcoceras</taxon>
    </lineage>
</organism>
<dbReference type="AlphaFoldDB" id="A0A2Z7CXL4"/>
<feature type="compositionally biased region" description="Acidic residues" evidence="1">
    <location>
        <begin position="18"/>
        <end position="31"/>
    </location>
</feature>
<sequence>MASKKKASEGIALLSMYGDEDDEMEGAEEQDENLRDEVPSITSDVVMLKGGDDLGAFGNENASEKLEERGTTSMSPNKLFNYSILSATASPLLSRMSPQLPQQTVGLDLKWAHIQKNRLTIVDYGHEEGAISPEAEDGEIVATGRVMYGEQLQTSDGEFWDNRSPRSARPTTPTTQATTPQLLDSIDQPESDTMNCEINASESAETGDTVMVSAEEQRDMDPLDKFLPPPPKEKCSEELQEKIIKFLTLKKTAGRSFNAEVRNKKEYRNPDFLLHAVTYQNIDQIGSCFSKDVFDPHGYDKSDFYDEIEADIRREVERREQEKKKNQKIDFVSGGPQQGNVIPTPKINTPIPGLTGVAGGVTNVTPVAVDVAARDGRHNKKSKWDKVDVDQRNFNLAGGQETLPALSAHAALISAAKAGSGYSAFA</sequence>
<evidence type="ECO:0000313" key="2">
    <source>
        <dbReference type="EMBL" id="KZV51085.1"/>
    </source>
</evidence>
<name>A0A2Z7CXL4_9LAMI</name>
<evidence type="ECO:0008006" key="4">
    <source>
        <dbReference type="Google" id="ProtNLM"/>
    </source>
</evidence>
<dbReference type="OrthoDB" id="1714508at2759"/>
<dbReference type="InterPro" id="IPR012479">
    <property type="entry name" value="SAP30BP"/>
</dbReference>
<feature type="region of interest" description="Disordered" evidence="1">
    <location>
        <begin position="15"/>
        <end position="39"/>
    </location>
</feature>
<evidence type="ECO:0000313" key="3">
    <source>
        <dbReference type="Proteomes" id="UP000250235"/>
    </source>
</evidence>